<accession>J7SAG4</accession>
<dbReference type="STRING" id="1071383.J7SAG4"/>
<feature type="region of interest" description="Disordered" evidence="6">
    <location>
        <begin position="28"/>
        <end position="59"/>
    </location>
</feature>
<dbReference type="GO" id="GO:0032968">
    <property type="term" value="P:positive regulation of transcription elongation by RNA polymerase II"/>
    <property type="evidence" value="ECO:0007669"/>
    <property type="project" value="EnsemblFungi"/>
</dbReference>
<name>J7SAG4_HUIN7</name>
<dbReference type="OMA" id="WLLTQIP"/>
<dbReference type="HOGENOM" id="CLU_130571_0_0_1"/>
<comment type="subcellular location">
    <subcellularLocation>
        <location evidence="1">Nucleus</location>
    </subcellularLocation>
</comment>
<dbReference type="InterPro" id="IPR009332">
    <property type="entry name" value="Med22"/>
</dbReference>
<organism evidence="7 8">
    <name type="scientific">Huiozyma naganishii (strain ATCC MYA-139 / BCRC 22969 / CBS 8797 / KCTC 17520 / NBRC 10181 / NCYC 3082 / Yp74L-3)</name>
    <name type="common">Yeast</name>
    <name type="synonym">Kazachstania naganishii</name>
    <dbReference type="NCBI Taxonomy" id="1071383"/>
    <lineage>
        <taxon>Eukaryota</taxon>
        <taxon>Fungi</taxon>
        <taxon>Dikarya</taxon>
        <taxon>Ascomycota</taxon>
        <taxon>Saccharomycotina</taxon>
        <taxon>Saccharomycetes</taxon>
        <taxon>Saccharomycetales</taxon>
        <taxon>Saccharomycetaceae</taxon>
        <taxon>Huiozyma</taxon>
    </lineage>
</organism>
<keyword evidence="3" id="KW-0805">Transcription regulation</keyword>
<dbReference type="GeneID" id="34528503"/>
<dbReference type="eggNOG" id="ENOG502S77A">
    <property type="taxonomic scope" value="Eukaryota"/>
</dbReference>
<dbReference type="GO" id="GO:0070847">
    <property type="term" value="C:core mediator complex"/>
    <property type="evidence" value="ECO:0007669"/>
    <property type="project" value="EnsemblFungi"/>
</dbReference>
<dbReference type="Pfam" id="PF06179">
    <property type="entry name" value="Med22"/>
    <property type="match status" value="1"/>
</dbReference>
<evidence type="ECO:0000256" key="4">
    <source>
        <dbReference type="ARBA" id="ARBA00023163"/>
    </source>
</evidence>
<keyword evidence="4" id="KW-0804">Transcription</keyword>
<dbReference type="Proteomes" id="UP000006310">
    <property type="component" value="Chromosome 12"/>
</dbReference>
<keyword evidence="8" id="KW-1185">Reference proteome</keyword>
<keyword evidence="5" id="KW-0539">Nucleus</keyword>
<dbReference type="KEGG" id="kng:KNAG_0L01080"/>
<gene>
    <name evidence="7" type="primary">KNAG0L01080</name>
    <name evidence="7" type="ordered locus">KNAG_0L01080</name>
</gene>
<protein>
    <recommendedName>
        <fullName evidence="9">Mediator complex subunit 22</fullName>
    </recommendedName>
</protein>
<evidence type="ECO:0000256" key="1">
    <source>
        <dbReference type="ARBA" id="ARBA00004123"/>
    </source>
</evidence>
<sequence>MNNEAFLEKLDATVEVLSVRLAELVRSAGTERGSSSADDAGGINDAEDSAEGGAPMLSNATQGSMMVHSQSAQLVKGVQDLLVLTRGLRERWLLNQLPERVQGDSDKIDTQLLESLLDKCIQSIAGAGAGATPAPGAAPGAIADASGQ</sequence>
<feature type="region of interest" description="Disordered" evidence="6">
    <location>
        <begin position="129"/>
        <end position="148"/>
    </location>
</feature>
<reference evidence="8" key="2">
    <citation type="submission" date="2012-08" db="EMBL/GenBank/DDBJ databases">
        <title>Genome sequence of Kazachstania naganishii.</title>
        <authorList>
            <person name="Gordon J.L."/>
            <person name="Armisen D."/>
            <person name="Proux-Wera E."/>
            <person name="OhEigeartaigh S.S."/>
            <person name="Byrne K.P."/>
            <person name="Wolfe K.H."/>
        </authorList>
    </citation>
    <scope>NUCLEOTIDE SEQUENCE [LARGE SCALE GENOMIC DNA]</scope>
    <source>
        <strain evidence="8">ATCC MYA-139 / BCRC 22969 / CBS 8797 / CCRC 22969 / KCTC 17520 / NBRC 10181 / NCYC 3082</strain>
    </source>
</reference>
<dbReference type="RefSeq" id="XP_022466974.1">
    <property type="nucleotide sequence ID" value="XM_022610704.1"/>
</dbReference>
<evidence type="ECO:0000313" key="8">
    <source>
        <dbReference type="Proteomes" id="UP000006310"/>
    </source>
</evidence>
<dbReference type="Gene3D" id="6.10.280.160">
    <property type="entry name" value="Mediator of RNA polymerase II transcription subunit 22"/>
    <property type="match status" value="1"/>
</dbReference>
<reference evidence="7 8" key="1">
    <citation type="journal article" date="2011" name="Proc. Natl. Acad. Sci. U.S.A.">
        <title>Evolutionary erosion of yeast sex chromosomes by mating-type switching accidents.</title>
        <authorList>
            <person name="Gordon J.L."/>
            <person name="Armisen D."/>
            <person name="Proux-Wera E."/>
            <person name="Oheigeartaigh S.S."/>
            <person name="Byrne K.P."/>
            <person name="Wolfe K.H."/>
        </authorList>
    </citation>
    <scope>NUCLEOTIDE SEQUENCE [LARGE SCALE GENOMIC DNA]</scope>
    <source>
        <strain evidence="8">ATCC MYA-139 / BCRC 22969 / CBS 8797 / CCRC 22969 / KCTC 17520 / NBRC 10181 / NCYC 3082</strain>
    </source>
</reference>
<dbReference type="GO" id="GO:0060261">
    <property type="term" value="P:positive regulation of transcription initiation by RNA polymerase II"/>
    <property type="evidence" value="ECO:0007669"/>
    <property type="project" value="EnsemblFungi"/>
</dbReference>
<dbReference type="OrthoDB" id="203279at2759"/>
<dbReference type="GO" id="GO:0003712">
    <property type="term" value="F:transcription coregulator activity"/>
    <property type="evidence" value="ECO:0007669"/>
    <property type="project" value="InterPro"/>
</dbReference>
<dbReference type="PIRSF" id="PIRSF007936">
    <property type="entry name" value="SRB6"/>
    <property type="match status" value="1"/>
</dbReference>
<proteinExistence type="inferred from homology"/>
<dbReference type="AlphaFoldDB" id="J7SAG4"/>
<dbReference type="GO" id="GO:0051123">
    <property type="term" value="P:RNA polymerase II preinitiation complex assembly"/>
    <property type="evidence" value="ECO:0007669"/>
    <property type="project" value="EnsemblFungi"/>
</dbReference>
<comment type="similarity">
    <text evidence="2">Belongs to the Mediator complex subunit 22 family.</text>
</comment>
<dbReference type="InterPro" id="IPR016530">
    <property type="entry name" value="Med22_Saccharomyce"/>
</dbReference>
<dbReference type="GO" id="GO:0016592">
    <property type="term" value="C:mediator complex"/>
    <property type="evidence" value="ECO:0007669"/>
    <property type="project" value="InterPro"/>
</dbReference>
<evidence type="ECO:0000256" key="2">
    <source>
        <dbReference type="ARBA" id="ARBA00005942"/>
    </source>
</evidence>
<evidence type="ECO:0008006" key="9">
    <source>
        <dbReference type="Google" id="ProtNLM"/>
    </source>
</evidence>
<evidence type="ECO:0000256" key="3">
    <source>
        <dbReference type="ARBA" id="ARBA00023015"/>
    </source>
</evidence>
<feature type="compositionally biased region" description="Low complexity" evidence="6">
    <location>
        <begin position="130"/>
        <end position="148"/>
    </location>
</feature>
<evidence type="ECO:0000313" key="7">
    <source>
        <dbReference type="EMBL" id="CCK72729.1"/>
    </source>
</evidence>
<dbReference type="EMBL" id="HE978325">
    <property type="protein sequence ID" value="CCK72729.1"/>
    <property type="molecule type" value="Genomic_DNA"/>
</dbReference>
<evidence type="ECO:0000256" key="5">
    <source>
        <dbReference type="ARBA" id="ARBA00023242"/>
    </source>
</evidence>
<evidence type="ECO:0000256" key="6">
    <source>
        <dbReference type="SAM" id="MobiDB-lite"/>
    </source>
</evidence>